<evidence type="ECO:0000256" key="7">
    <source>
        <dbReference type="SAM" id="MobiDB-lite"/>
    </source>
</evidence>
<feature type="coiled-coil region" evidence="6">
    <location>
        <begin position="279"/>
        <end position="306"/>
    </location>
</feature>
<dbReference type="PROSITE" id="PS51847">
    <property type="entry name" value="SMP"/>
    <property type="match status" value="1"/>
</dbReference>
<feature type="domain" description="SMP-LTD" evidence="9">
    <location>
        <begin position="1"/>
        <end position="137"/>
    </location>
</feature>
<name>A0A8S0V319_OLEEU</name>
<dbReference type="PANTHER" id="PTHR10774">
    <property type="entry name" value="EXTENDED SYNAPTOTAGMIN-RELATED"/>
    <property type="match status" value="1"/>
</dbReference>
<dbReference type="GO" id="GO:0005783">
    <property type="term" value="C:endoplasmic reticulum"/>
    <property type="evidence" value="ECO:0007669"/>
    <property type="project" value="TreeGrafter"/>
</dbReference>
<evidence type="ECO:0000256" key="2">
    <source>
        <dbReference type="ARBA" id="ARBA00022448"/>
    </source>
</evidence>
<keyword evidence="11" id="KW-1185">Reference proteome</keyword>
<organism evidence="10 11">
    <name type="scientific">Olea europaea subsp. europaea</name>
    <dbReference type="NCBI Taxonomy" id="158383"/>
    <lineage>
        <taxon>Eukaryota</taxon>
        <taxon>Viridiplantae</taxon>
        <taxon>Streptophyta</taxon>
        <taxon>Embryophyta</taxon>
        <taxon>Tracheophyta</taxon>
        <taxon>Spermatophyta</taxon>
        <taxon>Magnoliopsida</taxon>
        <taxon>eudicotyledons</taxon>
        <taxon>Gunneridae</taxon>
        <taxon>Pentapetalae</taxon>
        <taxon>asterids</taxon>
        <taxon>lamiids</taxon>
        <taxon>Lamiales</taxon>
        <taxon>Oleaceae</taxon>
        <taxon>Oleeae</taxon>
        <taxon>Olea</taxon>
    </lineage>
</organism>
<dbReference type="InterPro" id="IPR045050">
    <property type="entry name" value="Synaptotagmin_plant"/>
</dbReference>
<gene>
    <name evidence="10" type="ORF">OLEA9_A117852</name>
</gene>
<dbReference type="GO" id="GO:0016020">
    <property type="term" value="C:membrane"/>
    <property type="evidence" value="ECO:0007669"/>
    <property type="project" value="UniProtKB-SubCell"/>
</dbReference>
<dbReference type="Gene3D" id="2.60.40.150">
    <property type="entry name" value="C2 domain"/>
    <property type="match status" value="1"/>
</dbReference>
<dbReference type="FunFam" id="2.60.40.150:FF:000130">
    <property type="entry name" value="synaptotagmin-4 isoform X1"/>
    <property type="match status" value="1"/>
</dbReference>
<dbReference type="PROSITE" id="PS50004">
    <property type="entry name" value="C2"/>
    <property type="match status" value="1"/>
</dbReference>
<evidence type="ECO:0000313" key="10">
    <source>
        <dbReference type="EMBL" id="CAA3024816.1"/>
    </source>
</evidence>
<dbReference type="PRINTS" id="PR00360">
    <property type="entry name" value="C2DOMAIN"/>
</dbReference>
<evidence type="ECO:0000313" key="11">
    <source>
        <dbReference type="Proteomes" id="UP000594638"/>
    </source>
</evidence>
<accession>A0A8S0V319</accession>
<evidence type="ECO:0000256" key="5">
    <source>
        <dbReference type="ARBA" id="ARBA00023136"/>
    </source>
</evidence>
<comment type="caution">
    <text evidence="10">The sequence shown here is derived from an EMBL/GenBank/DDBJ whole genome shotgun (WGS) entry which is preliminary data.</text>
</comment>
<evidence type="ECO:0000256" key="3">
    <source>
        <dbReference type="ARBA" id="ARBA00023055"/>
    </source>
</evidence>
<evidence type="ECO:0000256" key="4">
    <source>
        <dbReference type="ARBA" id="ARBA00023121"/>
    </source>
</evidence>
<proteinExistence type="predicted"/>
<dbReference type="AlphaFoldDB" id="A0A8S0V319"/>
<evidence type="ECO:0000259" key="8">
    <source>
        <dbReference type="PROSITE" id="PS50004"/>
    </source>
</evidence>
<feature type="compositionally biased region" description="Polar residues" evidence="7">
    <location>
        <begin position="367"/>
        <end position="386"/>
    </location>
</feature>
<evidence type="ECO:0000259" key="9">
    <source>
        <dbReference type="PROSITE" id="PS51847"/>
    </source>
</evidence>
<dbReference type="OrthoDB" id="67700at2759"/>
<dbReference type="InterPro" id="IPR035892">
    <property type="entry name" value="C2_domain_sf"/>
</dbReference>
<dbReference type="GO" id="GO:0006869">
    <property type="term" value="P:lipid transport"/>
    <property type="evidence" value="ECO:0007669"/>
    <property type="project" value="UniProtKB-KW"/>
</dbReference>
<dbReference type="CDD" id="cd00030">
    <property type="entry name" value="C2"/>
    <property type="match status" value="1"/>
</dbReference>
<evidence type="ECO:0000256" key="1">
    <source>
        <dbReference type="ARBA" id="ARBA00004370"/>
    </source>
</evidence>
<dbReference type="PANTHER" id="PTHR10774:SF190">
    <property type="entry name" value="C2 CALCIUM_LIPID-BINDING ENDONUCLEASE_EXONUCLEASE_PHOSPHATASE-RELATED"/>
    <property type="match status" value="1"/>
</dbReference>
<evidence type="ECO:0000256" key="6">
    <source>
        <dbReference type="SAM" id="Coils"/>
    </source>
</evidence>
<keyword evidence="5" id="KW-0472">Membrane</keyword>
<dbReference type="SMART" id="SM00239">
    <property type="entry name" value="C2"/>
    <property type="match status" value="1"/>
</dbReference>
<keyword evidence="4" id="KW-0446">Lipid-binding</keyword>
<dbReference type="Pfam" id="PF00168">
    <property type="entry name" value="C2"/>
    <property type="match status" value="1"/>
</dbReference>
<protein>
    <submittedName>
        <fullName evidence="10">Synaptotagmin-5</fullName>
    </submittedName>
</protein>
<feature type="domain" description="C2" evidence="8">
    <location>
        <begin position="135"/>
        <end position="253"/>
    </location>
</feature>
<dbReference type="InterPro" id="IPR000008">
    <property type="entry name" value="C2_dom"/>
</dbReference>
<keyword evidence="3" id="KW-0445">Lipid transport</keyword>
<dbReference type="GO" id="GO:0008289">
    <property type="term" value="F:lipid binding"/>
    <property type="evidence" value="ECO:0007669"/>
    <property type="project" value="UniProtKB-KW"/>
</dbReference>
<dbReference type="CDD" id="cd21677">
    <property type="entry name" value="SMP_SYT"/>
    <property type="match status" value="1"/>
</dbReference>
<comment type="subcellular location">
    <subcellularLocation>
        <location evidence="1">Membrane</location>
    </subcellularLocation>
</comment>
<dbReference type="Proteomes" id="UP000594638">
    <property type="component" value="Unassembled WGS sequence"/>
</dbReference>
<dbReference type="Gramene" id="OE9A117852T6">
    <property type="protein sequence ID" value="OE9A117852C6"/>
    <property type="gene ID" value="OE9A117852"/>
</dbReference>
<keyword evidence="2" id="KW-0813">Transport</keyword>
<sequence>MELRYCMHNYLIGAGIRVQSLKNGQITMDIDLRWGGDPSIILAIEAALVASIPIQLKDLKVFTVVRAIFQLAEEIPCISAVVVALLAEPKPRIDYTLKAIGGSLTAIPGLSDMIDDTVTSIITDMLQWPHRIVVPIGGIPVDTSELELKPQGNLTVTVLRANNLKNKELIGKSDPYVVVYIRPLFKVKTKVIDNNLNPVWNETFELIAEDKETQSLIVEVFDEDVGQDERLGIAKLPLIELEAEKSKEIELRLLPSLDMLKIKDKKDRGTLTIQVFYHEFNKEEQLAALEEEKRILEERKKLKEAGVIGSTMDALGSGVGVVGTGIGAGMGLVGSGIGAGAGIVGSGLGAFSSGLSKAGKFMGRTITGQSASKRSGSSTPVNSVQENGGAKPL</sequence>
<dbReference type="EMBL" id="CACTIH010009117">
    <property type="protein sequence ID" value="CAA3024816.1"/>
    <property type="molecule type" value="Genomic_DNA"/>
</dbReference>
<keyword evidence="6" id="KW-0175">Coiled coil</keyword>
<reference evidence="10 11" key="1">
    <citation type="submission" date="2019-12" db="EMBL/GenBank/DDBJ databases">
        <authorList>
            <person name="Alioto T."/>
            <person name="Alioto T."/>
            <person name="Gomez Garrido J."/>
        </authorList>
    </citation>
    <scope>NUCLEOTIDE SEQUENCE [LARGE SCALE GENOMIC DNA]</scope>
</reference>
<dbReference type="InterPro" id="IPR031468">
    <property type="entry name" value="SMP_LBD"/>
</dbReference>
<dbReference type="SUPFAM" id="SSF49562">
    <property type="entry name" value="C2 domain (Calcium/lipid-binding domain, CaLB)"/>
    <property type="match status" value="1"/>
</dbReference>
<feature type="region of interest" description="Disordered" evidence="7">
    <location>
        <begin position="367"/>
        <end position="393"/>
    </location>
</feature>